<evidence type="ECO:0000313" key="3">
    <source>
        <dbReference type="Proteomes" id="UP000534294"/>
    </source>
</evidence>
<proteinExistence type="predicted"/>
<dbReference type="EC" id="3.6.4.12" evidence="2"/>
<feature type="domain" description="PD-(D/E)XK endonuclease-like" evidence="1">
    <location>
        <begin position="639"/>
        <end position="903"/>
    </location>
</feature>
<dbReference type="Proteomes" id="UP000534294">
    <property type="component" value="Unassembled WGS sequence"/>
</dbReference>
<dbReference type="EMBL" id="JACHIF010000007">
    <property type="protein sequence ID" value="MBB5039166.1"/>
    <property type="molecule type" value="Genomic_DNA"/>
</dbReference>
<keyword evidence="2" id="KW-0067">ATP-binding</keyword>
<keyword evidence="2" id="KW-0547">Nucleotide-binding</keyword>
<dbReference type="InterPro" id="IPR011604">
    <property type="entry name" value="PDDEXK-like_dom_sf"/>
</dbReference>
<dbReference type="EC" id="3.1.-.-" evidence="2"/>
<gene>
    <name evidence="2" type="ORF">HNQ64_003435</name>
</gene>
<keyword evidence="2" id="KW-0378">Hydrolase</keyword>
<dbReference type="GO" id="GO:0016787">
    <property type="term" value="F:hydrolase activity"/>
    <property type="evidence" value="ECO:0007669"/>
    <property type="project" value="UniProtKB-KW"/>
</dbReference>
<evidence type="ECO:0000313" key="2">
    <source>
        <dbReference type="EMBL" id="MBB5039166.1"/>
    </source>
</evidence>
<comment type="caution">
    <text evidence="2">The sequence shown here is derived from an EMBL/GenBank/DDBJ whole genome shotgun (WGS) entry which is preliminary data.</text>
</comment>
<dbReference type="Gene3D" id="3.90.320.10">
    <property type="match status" value="1"/>
</dbReference>
<name>A0A7W7YMY6_9BACT</name>
<evidence type="ECO:0000259" key="1">
    <source>
        <dbReference type="Pfam" id="PF12705"/>
    </source>
</evidence>
<sequence>MAILIRHFWGWEAPVLDKAVSYLMRERTGDTALDLADTLLIVPTSEAGRRIKEALARANQPGALVPWVWTAEQALLPVAARKWAASPLQSQMAWQKAVKKVDLAQLKSLFPVLPEDLGWRWQSEMARLLSELNTLLGAGGQTFATVGQRVNQDSSRWDDLAVIEALYHQELAEVGLVDAQSLKSNGAEKPQLPEGVQRVVVLASPDLLPLFGRWVQACEVPVTVAVQAPEELAHTFDEIGRPLPSFWGEDANVTVPLSHDQVHLHHDASAQAAQTIRLLADLAPQGRVAVGVGDSEVGAVLQEKLSLEGVRVFEPGGAAPTEVGLWHVLAQMLTLVSSRSWKSFATLLRVPEVRSAWMGKKAEGMKLLREADDFALMHMPVTLDHAAELGKLWPDEIQLLKPVMDAALALVAEFRDSPLPQAARALLILLYGDRDFVPDAPQDQLTTSLADAWLGCCREIESEIARFGLTPNPEEALALSLEALSRASLSEPRGEIDLVLQGWLELLWEPSPNLVIAGVNEEHVPGILIAHPFLPDRVRQQLGLPCQATRFARDAYTLAALTEQRVSGGNLHVMCGQWSERGDALRPSRLLFLCDDAILPQRVTHLFPKEESVGTEAQEPVRTLAWKLTPKVMRSKVETISPSRLRSYLECPFRDYLSHELRMEETEVGKRELAPNEFGTLAHHAFQKLAVHAQMKLSADAGALADFLIETAVEQAHQLYGKRPAPLIHLQLESLKQRLRHAAETEAAERAAGWMIYAAEWVANPESPLMIEGARLSCKVDRIDRHQLSGHLRVIDFKTADKASDPLEAHVRKLNSRSQILESDEWKCFELRDGSRYQWKDLQLPLYAAVLQQQGLRPDSVGYFTLPKSVQETKVLTWKNFSEEWVDHALACAAEIVRRLRDGLFWPPAAKAYSRSFDPLFLGDMTGSIAWTGPRPPESFSLTEGQKD</sequence>
<protein>
    <submittedName>
        <fullName evidence="2">ATP-dependent helicase/nuclease subunit B</fullName>
        <ecNumber evidence="2">3.1.-.-</ecNumber>
        <ecNumber evidence="2">3.6.4.12</ecNumber>
    </submittedName>
</protein>
<dbReference type="AlphaFoldDB" id="A0A7W7YMY6"/>
<organism evidence="2 3">
    <name type="scientific">Prosthecobacter dejongeii</name>
    <dbReference type="NCBI Taxonomy" id="48465"/>
    <lineage>
        <taxon>Bacteria</taxon>
        <taxon>Pseudomonadati</taxon>
        <taxon>Verrucomicrobiota</taxon>
        <taxon>Verrucomicrobiia</taxon>
        <taxon>Verrucomicrobiales</taxon>
        <taxon>Verrucomicrobiaceae</taxon>
        <taxon>Prosthecobacter</taxon>
    </lineage>
</organism>
<dbReference type="Pfam" id="PF12705">
    <property type="entry name" value="PDDEXK_1"/>
    <property type="match status" value="1"/>
</dbReference>
<keyword evidence="2" id="KW-0347">Helicase</keyword>
<keyword evidence="3" id="KW-1185">Reference proteome</keyword>
<dbReference type="RefSeq" id="WP_184210633.1">
    <property type="nucleotide sequence ID" value="NZ_JACHIF010000007.1"/>
</dbReference>
<dbReference type="GO" id="GO:0003678">
    <property type="term" value="F:DNA helicase activity"/>
    <property type="evidence" value="ECO:0007669"/>
    <property type="project" value="UniProtKB-EC"/>
</dbReference>
<dbReference type="InterPro" id="IPR038726">
    <property type="entry name" value="PDDEXK_AddAB-type"/>
</dbReference>
<reference evidence="2 3" key="1">
    <citation type="submission" date="2020-08" db="EMBL/GenBank/DDBJ databases">
        <title>Genomic Encyclopedia of Type Strains, Phase IV (KMG-IV): sequencing the most valuable type-strain genomes for metagenomic binning, comparative biology and taxonomic classification.</title>
        <authorList>
            <person name="Goeker M."/>
        </authorList>
    </citation>
    <scope>NUCLEOTIDE SEQUENCE [LARGE SCALE GENOMIC DNA]</scope>
    <source>
        <strain evidence="2 3">DSM 12251</strain>
    </source>
</reference>
<accession>A0A7W7YMY6</accession>